<evidence type="ECO:0000313" key="5">
    <source>
        <dbReference type="EMBL" id="AHE56630.1"/>
    </source>
</evidence>
<dbReference type="Proteomes" id="UP000018851">
    <property type="component" value="Chromosome"/>
</dbReference>
<evidence type="ECO:0000259" key="4">
    <source>
        <dbReference type="PROSITE" id="PS51118"/>
    </source>
</evidence>
<dbReference type="SUPFAM" id="SSF46785">
    <property type="entry name" value="Winged helix' DNA-binding domain"/>
    <property type="match status" value="1"/>
</dbReference>
<accession>W0ALR6</accession>
<keyword evidence="3" id="KW-0804">Transcription</keyword>
<dbReference type="InterPro" id="IPR036390">
    <property type="entry name" value="WH_DNA-bd_sf"/>
</dbReference>
<dbReference type="PANTHER" id="PTHR33204:SF18">
    <property type="entry name" value="TRANSCRIPTIONAL REGULATORY PROTEIN"/>
    <property type="match status" value="1"/>
</dbReference>
<dbReference type="EMBL" id="CP006644">
    <property type="protein sequence ID" value="AHE56630.1"/>
    <property type="molecule type" value="Genomic_DNA"/>
</dbReference>
<keyword evidence="6" id="KW-1185">Reference proteome</keyword>
<dbReference type="InterPro" id="IPR036388">
    <property type="entry name" value="WH-like_DNA-bd_sf"/>
</dbReference>
<keyword evidence="1" id="KW-0805">Transcription regulation</keyword>
<reference evidence="5 6" key="1">
    <citation type="submission" date="2013-07" db="EMBL/GenBank/DDBJ databases">
        <title>Completed genome of Sphingomonas sanxanigenens NX02.</title>
        <authorList>
            <person name="Ma T."/>
            <person name="Huang H."/>
            <person name="Wu M."/>
            <person name="Li X."/>
            <person name="Li G."/>
        </authorList>
    </citation>
    <scope>NUCLEOTIDE SEQUENCE [LARGE SCALE GENOMIC DNA]</scope>
    <source>
        <strain evidence="5 6">NX02</strain>
    </source>
</reference>
<gene>
    <name evidence="5" type="ORF">NX02_25115</name>
</gene>
<dbReference type="PANTHER" id="PTHR33204">
    <property type="entry name" value="TRANSCRIPTIONAL REGULATOR, MARR FAMILY"/>
    <property type="match status" value="1"/>
</dbReference>
<dbReference type="OrthoDB" id="9782219at2"/>
<proteinExistence type="predicted"/>
<dbReference type="KEGG" id="ssan:NX02_25115"/>
<dbReference type="PROSITE" id="PS51118">
    <property type="entry name" value="HTH_HXLR"/>
    <property type="match status" value="1"/>
</dbReference>
<dbReference type="InterPro" id="IPR002577">
    <property type="entry name" value="HTH_HxlR"/>
</dbReference>
<evidence type="ECO:0000313" key="6">
    <source>
        <dbReference type="Proteomes" id="UP000018851"/>
    </source>
</evidence>
<evidence type="ECO:0000256" key="2">
    <source>
        <dbReference type="ARBA" id="ARBA00023125"/>
    </source>
</evidence>
<dbReference type="PATRIC" id="fig|1123269.5.peg.4923"/>
<feature type="domain" description="HTH hxlR-type" evidence="4">
    <location>
        <begin position="15"/>
        <end position="112"/>
    </location>
</feature>
<evidence type="ECO:0000256" key="3">
    <source>
        <dbReference type="ARBA" id="ARBA00023163"/>
    </source>
</evidence>
<sequence length="167" mass="18838">MGKLNEPLAALLKNCSLPLALEAMGERWSFMILRASFNGLKHFEEFQQTLGIARNILANRLGRLVDHGILVRVPMEQDRRKVEYRLTDKGAALLPTLVALRQWGETYGPGSRLNAVLVDQRDRRPIQPVRVFAEDGRPLVLDDMMWIGRDELDQDAVPARPIKAANG</sequence>
<dbReference type="RefSeq" id="WP_025294732.1">
    <property type="nucleotide sequence ID" value="NZ_CP006644.1"/>
</dbReference>
<dbReference type="STRING" id="1123269.NX02_25115"/>
<dbReference type="eggNOG" id="COG1733">
    <property type="taxonomic scope" value="Bacteria"/>
</dbReference>
<dbReference type="GO" id="GO:0003677">
    <property type="term" value="F:DNA binding"/>
    <property type="evidence" value="ECO:0007669"/>
    <property type="project" value="UniProtKB-KW"/>
</dbReference>
<dbReference type="HOGENOM" id="CLU_111585_0_1_5"/>
<dbReference type="AlphaFoldDB" id="W0ALR6"/>
<dbReference type="Pfam" id="PF01638">
    <property type="entry name" value="HxlR"/>
    <property type="match status" value="1"/>
</dbReference>
<organism evidence="5 6">
    <name type="scientific">Sphingomonas sanxanigenens DSM 19645 = NX02</name>
    <dbReference type="NCBI Taxonomy" id="1123269"/>
    <lineage>
        <taxon>Bacteria</taxon>
        <taxon>Pseudomonadati</taxon>
        <taxon>Pseudomonadota</taxon>
        <taxon>Alphaproteobacteria</taxon>
        <taxon>Sphingomonadales</taxon>
        <taxon>Sphingomonadaceae</taxon>
        <taxon>Sphingomonas</taxon>
    </lineage>
</organism>
<dbReference type="Gene3D" id="1.10.10.10">
    <property type="entry name" value="Winged helix-like DNA-binding domain superfamily/Winged helix DNA-binding domain"/>
    <property type="match status" value="1"/>
</dbReference>
<keyword evidence="2" id="KW-0238">DNA-binding</keyword>
<evidence type="ECO:0000256" key="1">
    <source>
        <dbReference type="ARBA" id="ARBA00023015"/>
    </source>
</evidence>
<protein>
    <recommendedName>
        <fullName evidence="4">HTH hxlR-type domain-containing protein</fullName>
    </recommendedName>
</protein>
<name>W0ALR6_9SPHN</name>